<organism evidence="1 2">
    <name type="scientific">Pleurodeles waltl</name>
    <name type="common">Iberian ribbed newt</name>
    <dbReference type="NCBI Taxonomy" id="8319"/>
    <lineage>
        <taxon>Eukaryota</taxon>
        <taxon>Metazoa</taxon>
        <taxon>Chordata</taxon>
        <taxon>Craniata</taxon>
        <taxon>Vertebrata</taxon>
        <taxon>Euteleostomi</taxon>
        <taxon>Amphibia</taxon>
        <taxon>Batrachia</taxon>
        <taxon>Caudata</taxon>
        <taxon>Salamandroidea</taxon>
        <taxon>Salamandridae</taxon>
        <taxon>Pleurodelinae</taxon>
        <taxon>Pleurodeles</taxon>
    </lineage>
</organism>
<proteinExistence type="predicted"/>
<dbReference type="AlphaFoldDB" id="A0AAV7TKA5"/>
<protein>
    <submittedName>
        <fullName evidence="1">Uncharacterized protein</fullName>
    </submittedName>
</protein>
<gene>
    <name evidence="1" type="ORF">NDU88_002133</name>
</gene>
<evidence type="ECO:0000313" key="1">
    <source>
        <dbReference type="EMBL" id="KAJ1176866.1"/>
    </source>
</evidence>
<name>A0AAV7TKA5_PLEWA</name>
<reference evidence="1" key="1">
    <citation type="journal article" date="2022" name="bioRxiv">
        <title>Sequencing and chromosome-scale assembly of the giantPleurodeles waltlgenome.</title>
        <authorList>
            <person name="Brown T."/>
            <person name="Elewa A."/>
            <person name="Iarovenko S."/>
            <person name="Subramanian E."/>
            <person name="Araus A.J."/>
            <person name="Petzold A."/>
            <person name="Susuki M."/>
            <person name="Suzuki K.-i.T."/>
            <person name="Hayashi T."/>
            <person name="Toyoda A."/>
            <person name="Oliveira C."/>
            <person name="Osipova E."/>
            <person name="Leigh N.D."/>
            <person name="Simon A."/>
            <person name="Yun M.H."/>
        </authorList>
    </citation>
    <scope>NUCLEOTIDE SEQUENCE</scope>
    <source>
        <strain evidence="1">20211129_DDA</strain>
        <tissue evidence="1">Liver</tissue>
    </source>
</reference>
<evidence type="ECO:0000313" key="2">
    <source>
        <dbReference type="Proteomes" id="UP001066276"/>
    </source>
</evidence>
<keyword evidence="2" id="KW-1185">Reference proteome</keyword>
<dbReference type="EMBL" id="JANPWB010000006">
    <property type="protein sequence ID" value="KAJ1176866.1"/>
    <property type="molecule type" value="Genomic_DNA"/>
</dbReference>
<comment type="caution">
    <text evidence="1">The sequence shown here is derived from an EMBL/GenBank/DDBJ whole genome shotgun (WGS) entry which is preliminary data.</text>
</comment>
<dbReference type="Proteomes" id="UP001066276">
    <property type="component" value="Chromosome 3_2"/>
</dbReference>
<accession>A0AAV7TKA5</accession>
<sequence>MFAFNKTLKEAQGPFLLPQRGQGLFHHKLFSLWSRRAPCWFSCSHLSVPAAERGLSYSQFAEFSGWGRSLHDFLFQEEAPHGRGLSPRAHGEPRGGTGIEELGAALEALFSDSPTGLCTTHTPRWFPPSPGHGAVIYRHRSATLSETTGLHHGIESGC</sequence>